<comment type="caution">
    <text evidence="3">The sequence shown here is derived from an EMBL/GenBank/DDBJ whole genome shotgun (WGS) entry which is preliminary data.</text>
</comment>
<sequence>MRYFLDSGVYVIVKRGTGKFGDKCETNSDCRFEGSMCDGKAKTCRCSPDLPATNHIDKCGKPASVNESCFFNDQCEQHLLATECRDGRCVCRFERTPVLNQDGSLECVMMQQPEPELPAIDPTMIGVLVGMGLMFITLCVVMRLFSQARWRDNRTIFNTPNPRLMNASLLKQDKHKDERRGSRGSVRGPSRQPSMASLRPHSPGANGSRHGSRPESAGSSNASATSTKSLKSPTMHAGSSVQSPILESVTVEVQDQEEEEGHRRA</sequence>
<keyword evidence="2" id="KW-0472">Membrane</keyword>
<gene>
    <name evidence="3" type="ORF">KUF71_018733</name>
</gene>
<feature type="transmembrane region" description="Helical" evidence="2">
    <location>
        <begin position="124"/>
        <end position="145"/>
    </location>
</feature>
<dbReference type="AlphaFoldDB" id="A0AAE1GUQ5"/>
<keyword evidence="2" id="KW-1133">Transmembrane helix</keyword>
<feature type="compositionally biased region" description="Basic and acidic residues" evidence="1">
    <location>
        <begin position="171"/>
        <end position="181"/>
    </location>
</feature>
<evidence type="ECO:0000313" key="3">
    <source>
        <dbReference type="EMBL" id="KAK3908220.1"/>
    </source>
</evidence>
<keyword evidence="2" id="KW-0812">Transmembrane</keyword>
<keyword evidence="4" id="KW-1185">Reference proteome</keyword>
<evidence type="ECO:0000313" key="4">
    <source>
        <dbReference type="Proteomes" id="UP001219518"/>
    </source>
</evidence>
<dbReference type="Proteomes" id="UP001219518">
    <property type="component" value="Unassembled WGS sequence"/>
</dbReference>
<dbReference type="EMBL" id="JAHWGI010000033">
    <property type="protein sequence ID" value="KAK3908220.1"/>
    <property type="molecule type" value="Genomic_DNA"/>
</dbReference>
<reference evidence="3" key="1">
    <citation type="submission" date="2021-07" db="EMBL/GenBank/DDBJ databases">
        <authorList>
            <person name="Catto M.A."/>
            <person name="Jacobson A."/>
            <person name="Kennedy G."/>
            <person name="Labadie P."/>
            <person name="Hunt B.G."/>
            <person name="Srinivasan R."/>
        </authorList>
    </citation>
    <scope>NUCLEOTIDE SEQUENCE</scope>
    <source>
        <strain evidence="3">PL_HMW_Pooled</strain>
        <tissue evidence="3">Head</tissue>
    </source>
</reference>
<feature type="region of interest" description="Disordered" evidence="1">
    <location>
        <begin position="156"/>
        <end position="265"/>
    </location>
</feature>
<organism evidence="3 4">
    <name type="scientific">Frankliniella fusca</name>
    <dbReference type="NCBI Taxonomy" id="407009"/>
    <lineage>
        <taxon>Eukaryota</taxon>
        <taxon>Metazoa</taxon>
        <taxon>Ecdysozoa</taxon>
        <taxon>Arthropoda</taxon>
        <taxon>Hexapoda</taxon>
        <taxon>Insecta</taxon>
        <taxon>Pterygota</taxon>
        <taxon>Neoptera</taxon>
        <taxon>Paraneoptera</taxon>
        <taxon>Thysanoptera</taxon>
        <taxon>Terebrantia</taxon>
        <taxon>Thripoidea</taxon>
        <taxon>Thripidae</taxon>
        <taxon>Frankliniella</taxon>
    </lineage>
</organism>
<evidence type="ECO:0000256" key="2">
    <source>
        <dbReference type="SAM" id="Phobius"/>
    </source>
</evidence>
<evidence type="ECO:0000256" key="1">
    <source>
        <dbReference type="SAM" id="MobiDB-lite"/>
    </source>
</evidence>
<proteinExistence type="predicted"/>
<name>A0AAE1GUQ5_9NEOP</name>
<feature type="compositionally biased region" description="Low complexity" evidence="1">
    <location>
        <begin position="216"/>
        <end position="234"/>
    </location>
</feature>
<protein>
    <submittedName>
        <fullName evidence="3">APC membrane recruitment protein 2</fullName>
    </submittedName>
</protein>
<accession>A0AAE1GUQ5</accession>
<reference evidence="3" key="2">
    <citation type="journal article" date="2023" name="BMC Genomics">
        <title>Pest status, molecular evolution, and epigenetic factors derived from the genome assembly of Frankliniella fusca, a thysanopteran phytovirus vector.</title>
        <authorList>
            <person name="Catto M.A."/>
            <person name="Labadie P.E."/>
            <person name="Jacobson A.L."/>
            <person name="Kennedy G.G."/>
            <person name="Srinivasan R."/>
            <person name="Hunt B.G."/>
        </authorList>
    </citation>
    <scope>NUCLEOTIDE SEQUENCE</scope>
    <source>
        <strain evidence="3">PL_HMW_Pooled</strain>
    </source>
</reference>